<gene>
    <name evidence="6" type="primary">mtnB</name>
    <name evidence="8" type="ORF">A2150_00970</name>
</gene>
<accession>A0A1F6TBN2</accession>
<dbReference type="GO" id="GO:0019323">
    <property type="term" value="P:pentose catabolic process"/>
    <property type="evidence" value="ECO:0007669"/>
    <property type="project" value="TreeGrafter"/>
</dbReference>
<name>A0A1F6TBN2_9PROT</name>
<keyword evidence="1 6" id="KW-0028">Amino-acid biosynthesis</keyword>
<dbReference type="UniPathway" id="UPA00904">
    <property type="reaction ID" value="UER00875"/>
</dbReference>
<comment type="cofactor">
    <cofactor evidence="6">
        <name>Zn(2+)</name>
        <dbReference type="ChEBI" id="CHEBI:29105"/>
    </cofactor>
    <text evidence="6">Binds 1 zinc ion per subunit.</text>
</comment>
<comment type="pathway">
    <text evidence="6">Amino-acid biosynthesis; L-methionine biosynthesis via salvage pathway; L-methionine from S-methyl-5-thio-alpha-D-ribose 1-phosphate: step 2/6.</text>
</comment>
<dbReference type="Proteomes" id="UP000177925">
    <property type="component" value="Unassembled WGS sequence"/>
</dbReference>
<dbReference type="GO" id="GO:0016832">
    <property type="term" value="F:aldehyde-lyase activity"/>
    <property type="evidence" value="ECO:0007669"/>
    <property type="project" value="TreeGrafter"/>
</dbReference>
<dbReference type="NCBIfam" id="TIGR03328">
    <property type="entry name" value="salvage_mtnB"/>
    <property type="match status" value="1"/>
</dbReference>
<keyword evidence="4 6" id="KW-0486">Methionine biosynthesis</keyword>
<dbReference type="GO" id="GO:0005829">
    <property type="term" value="C:cytosol"/>
    <property type="evidence" value="ECO:0007669"/>
    <property type="project" value="TreeGrafter"/>
</dbReference>
<evidence type="ECO:0000256" key="6">
    <source>
        <dbReference type="HAMAP-Rule" id="MF_01677"/>
    </source>
</evidence>
<dbReference type="SUPFAM" id="SSF53639">
    <property type="entry name" value="AraD/HMP-PK domain-like"/>
    <property type="match status" value="1"/>
</dbReference>
<evidence type="ECO:0000256" key="2">
    <source>
        <dbReference type="ARBA" id="ARBA00022723"/>
    </source>
</evidence>
<dbReference type="InterPro" id="IPR050197">
    <property type="entry name" value="Aldolase_class_II_sugar_metab"/>
</dbReference>
<dbReference type="Pfam" id="PF00596">
    <property type="entry name" value="Aldolase_II"/>
    <property type="match status" value="1"/>
</dbReference>
<keyword evidence="5 6" id="KW-0456">Lyase</keyword>
<feature type="domain" description="Class II aldolase/adducin N-terminal" evidence="7">
    <location>
        <begin position="12"/>
        <end position="206"/>
    </location>
</feature>
<comment type="function">
    <text evidence="6">Catalyzes the dehydration of methylthioribulose-1-phosphate (MTRu-1-P) into 2,3-diketo-5-methylthiopentyl-1-phosphate (DK-MTP-1-P).</text>
</comment>
<evidence type="ECO:0000256" key="4">
    <source>
        <dbReference type="ARBA" id="ARBA00023167"/>
    </source>
</evidence>
<protein>
    <recommendedName>
        <fullName evidence="6">Methylthioribulose-1-phosphate dehydratase</fullName>
        <shortName evidence="6">MTRu-1-P dehydratase</shortName>
        <ecNumber evidence="6">4.2.1.109</ecNumber>
    </recommendedName>
</protein>
<evidence type="ECO:0000256" key="3">
    <source>
        <dbReference type="ARBA" id="ARBA00022833"/>
    </source>
</evidence>
<dbReference type="InterPro" id="IPR017714">
    <property type="entry name" value="MethylthioRu-1-P_deHdtase_MtnB"/>
</dbReference>
<comment type="similarity">
    <text evidence="6">Belongs to the aldolase class II family. MtnB subfamily.</text>
</comment>
<keyword evidence="2 6" id="KW-0479">Metal-binding</keyword>
<feature type="binding site" evidence="6">
    <location>
        <position position="102"/>
    </location>
    <ligand>
        <name>Zn(2+)</name>
        <dbReference type="ChEBI" id="CHEBI:29105"/>
    </ligand>
</feature>
<dbReference type="Gene3D" id="3.40.225.10">
    <property type="entry name" value="Class II aldolase/adducin N-terminal domain"/>
    <property type="match status" value="1"/>
</dbReference>
<organism evidence="8 9">
    <name type="scientific">Candidatus Muproteobacteria bacterium RBG_16_64_11</name>
    <dbReference type="NCBI Taxonomy" id="1817758"/>
    <lineage>
        <taxon>Bacteria</taxon>
        <taxon>Pseudomonadati</taxon>
        <taxon>Pseudomonadota</taxon>
        <taxon>Candidatus Muproteobacteria</taxon>
    </lineage>
</organism>
<evidence type="ECO:0000313" key="9">
    <source>
        <dbReference type="Proteomes" id="UP000177925"/>
    </source>
</evidence>
<dbReference type="GO" id="GO:0008270">
    <property type="term" value="F:zinc ion binding"/>
    <property type="evidence" value="ECO:0007669"/>
    <property type="project" value="UniProtKB-UniRule"/>
</dbReference>
<reference evidence="8 9" key="1">
    <citation type="journal article" date="2016" name="Nat. Commun.">
        <title>Thousands of microbial genomes shed light on interconnected biogeochemical processes in an aquifer system.</title>
        <authorList>
            <person name="Anantharaman K."/>
            <person name="Brown C.T."/>
            <person name="Hug L.A."/>
            <person name="Sharon I."/>
            <person name="Castelle C.J."/>
            <person name="Probst A.J."/>
            <person name="Thomas B.C."/>
            <person name="Singh A."/>
            <person name="Wilkins M.J."/>
            <person name="Karaoz U."/>
            <person name="Brodie E.L."/>
            <person name="Williams K.H."/>
            <person name="Hubbard S.S."/>
            <person name="Banfield J.F."/>
        </authorList>
    </citation>
    <scope>NUCLEOTIDE SEQUENCE [LARGE SCALE GENOMIC DNA]</scope>
</reference>
<dbReference type="AlphaFoldDB" id="A0A1F6TBN2"/>
<evidence type="ECO:0000259" key="7">
    <source>
        <dbReference type="SMART" id="SM01007"/>
    </source>
</evidence>
<proteinExistence type="inferred from homology"/>
<evidence type="ECO:0000313" key="8">
    <source>
        <dbReference type="EMBL" id="OGI42527.1"/>
    </source>
</evidence>
<dbReference type="PANTHER" id="PTHR22789">
    <property type="entry name" value="FUCULOSE PHOSPHATE ALDOLASE"/>
    <property type="match status" value="1"/>
</dbReference>
<dbReference type="InterPro" id="IPR036409">
    <property type="entry name" value="Aldolase_II/adducin_N_sf"/>
</dbReference>
<dbReference type="PANTHER" id="PTHR22789:SF0">
    <property type="entry name" value="3-OXO-TETRONATE 4-PHOSPHATE DECARBOXYLASE-RELATED"/>
    <property type="match status" value="1"/>
</dbReference>
<dbReference type="STRING" id="1817758.A2150_00970"/>
<dbReference type="GO" id="GO:0046570">
    <property type="term" value="F:methylthioribulose 1-phosphate dehydratase activity"/>
    <property type="evidence" value="ECO:0007669"/>
    <property type="project" value="UniProtKB-UniRule"/>
</dbReference>
<dbReference type="InterPro" id="IPR001303">
    <property type="entry name" value="Aldolase_II/adducin_N"/>
</dbReference>
<feature type="binding site" evidence="6">
    <location>
        <position position="104"/>
    </location>
    <ligand>
        <name>Zn(2+)</name>
        <dbReference type="ChEBI" id="CHEBI:29105"/>
    </ligand>
</feature>
<dbReference type="GO" id="GO:0019509">
    <property type="term" value="P:L-methionine salvage from methylthioadenosine"/>
    <property type="evidence" value="ECO:0007669"/>
    <property type="project" value="UniProtKB-UniRule"/>
</dbReference>
<evidence type="ECO:0000256" key="1">
    <source>
        <dbReference type="ARBA" id="ARBA00022605"/>
    </source>
</evidence>
<dbReference type="EC" id="4.2.1.109" evidence="6"/>
<dbReference type="EMBL" id="MFSS01000087">
    <property type="protein sequence ID" value="OGI42527.1"/>
    <property type="molecule type" value="Genomic_DNA"/>
</dbReference>
<keyword evidence="3 6" id="KW-0862">Zinc</keyword>
<dbReference type="HAMAP" id="MF_01677">
    <property type="entry name" value="Salvage_MtnB"/>
    <property type="match status" value="1"/>
</dbReference>
<comment type="catalytic activity">
    <reaction evidence="6">
        <text>5-(methylsulfanyl)-D-ribulose 1-phosphate = 5-methylsulfanyl-2,3-dioxopentyl phosphate + H2O</text>
        <dbReference type="Rhea" id="RHEA:15549"/>
        <dbReference type="ChEBI" id="CHEBI:15377"/>
        <dbReference type="ChEBI" id="CHEBI:58548"/>
        <dbReference type="ChEBI" id="CHEBI:58828"/>
        <dbReference type="EC" id="4.2.1.109"/>
    </reaction>
</comment>
<dbReference type="SMART" id="SM01007">
    <property type="entry name" value="Aldolase_II"/>
    <property type="match status" value="1"/>
</dbReference>
<evidence type="ECO:0000256" key="5">
    <source>
        <dbReference type="ARBA" id="ARBA00023239"/>
    </source>
</evidence>
<comment type="caution">
    <text evidence="8">The sequence shown here is derived from an EMBL/GenBank/DDBJ whole genome shotgun (WGS) entry which is preliminary data.</text>
</comment>
<sequence length="211" mass="23219">MARTLDDLPPRAALVEIARDFHARGLMAGTAGNLSAREDDRHFWITASGVPKGRLDEGDFLLVRVADGQVVEARTPGARPSAETAIHRAIYKLFPHAGACLHGHGVEMCLAAARAKQGAKALRLPAIEMIKGFDIWEKNPRVDLPLFENRLDVTEIAQAIAARFAKTPPPLSALLVRAHGPTVWGKSLQDAYNRFEVLEFILRYLAQTRAR</sequence>